<sequence>YALKDLIKSWTTTGTAVTNEKGQISFRGFGGTYVVVVSDPETGLSKEQEITIEEQKDNPITLVLD</sequence>
<reference evidence="1" key="1">
    <citation type="journal article" date="2014" name="Front. Microbiol.">
        <title>High frequency of phylogenetically diverse reductive dehalogenase-homologous genes in deep subseafloor sedimentary metagenomes.</title>
        <authorList>
            <person name="Kawai M."/>
            <person name="Futagami T."/>
            <person name="Toyoda A."/>
            <person name="Takaki Y."/>
            <person name="Nishi S."/>
            <person name="Hori S."/>
            <person name="Arai W."/>
            <person name="Tsubouchi T."/>
            <person name="Morono Y."/>
            <person name="Uchiyama I."/>
            <person name="Ito T."/>
            <person name="Fujiyama A."/>
            <person name="Inagaki F."/>
            <person name="Takami H."/>
        </authorList>
    </citation>
    <scope>NUCLEOTIDE SEQUENCE</scope>
    <source>
        <strain evidence="1">Expedition CK06-06</strain>
    </source>
</reference>
<dbReference type="AlphaFoldDB" id="X1NZM5"/>
<feature type="non-terminal residue" evidence="1">
    <location>
        <position position="1"/>
    </location>
</feature>
<dbReference type="EMBL" id="BARV01018826">
    <property type="protein sequence ID" value="GAI24104.1"/>
    <property type="molecule type" value="Genomic_DNA"/>
</dbReference>
<evidence type="ECO:0000313" key="1">
    <source>
        <dbReference type="EMBL" id="GAI24104.1"/>
    </source>
</evidence>
<comment type="caution">
    <text evidence="1">The sequence shown here is derived from an EMBL/GenBank/DDBJ whole genome shotgun (WGS) entry which is preliminary data.</text>
</comment>
<protein>
    <submittedName>
        <fullName evidence="1">Uncharacterized protein</fullName>
    </submittedName>
</protein>
<name>X1NZM5_9ZZZZ</name>
<proteinExistence type="predicted"/>
<organism evidence="1">
    <name type="scientific">marine sediment metagenome</name>
    <dbReference type="NCBI Taxonomy" id="412755"/>
    <lineage>
        <taxon>unclassified sequences</taxon>
        <taxon>metagenomes</taxon>
        <taxon>ecological metagenomes</taxon>
    </lineage>
</organism>
<accession>X1NZM5</accession>
<gene>
    <name evidence="1" type="ORF">S06H3_31765</name>
</gene>